<gene>
    <name evidence="1" type="ORF">S01H1_80040</name>
</gene>
<dbReference type="EMBL" id="BARS01054011">
    <property type="protein sequence ID" value="GAG44729.1"/>
    <property type="molecule type" value="Genomic_DNA"/>
</dbReference>
<comment type="caution">
    <text evidence="1">The sequence shown here is derived from an EMBL/GenBank/DDBJ whole genome shotgun (WGS) entry which is preliminary data.</text>
</comment>
<accession>X0XNH8</accession>
<protein>
    <submittedName>
        <fullName evidence="1">Uncharacterized protein</fullName>
    </submittedName>
</protein>
<sequence>MASGAAKVAYGSFLGTGAALTVKTPGFRPRYVRIVNGTGPNAEWFESMADDTAVKHAQTGATTLLTSDGITPLADGFGVGADADLNAAGEVVHFMATE</sequence>
<proteinExistence type="predicted"/>
<name>X0XNH8_9ZZZZ</name>
<organism evidence="1">
    <name type="scientific">marine sediment metagenome</name>
    <dbReference type="NCBI Taxonomy" id="412755"/>
    <lineage>
        <taxon>unclassified sequences</taxon>
        <taxon>metagenomes</taxon>
        <taxon>ecological metagenomes</taxon>
    </lineage>
</organism>
<reference evidence="1" key="1">
    <citation type="journal article" date="2014" name="Front. Microbiol.">
        <title>High frequency of phylogenetically diverse reductive dehalogenase-homologous genes in deep subseafloor sedimentary metagenomes.</title>
        <authorList>
            <person name="Kawai M."/>
            <person name="Futagami T."/>
            <person name="Toyoda A."/>
            <person name="Takaki Y."/>
            <person name="Nishi S."/>
            <person name="Hori S."/>
            <person name="Arai W."/>
            <person name="Tsubouchi T."/>
            <person name="Morono Y."/>
            <person name="Uchiyama I."/>
            <person name="Ito T."/>
            <person name="Fujiyama A."/>
            <person name="Inagaki F."/>
            <person name="Takami H."/>
        </authorList>
    </citation>
    <scope>NUCLEOTIDE SEQUENCE</scope>
    <source>
        <strain evidence="1">Expedition CK06-06</strain>
    </source>
</reference>
<evidence type="ECO:0000313" key="1">
    <source>
        <dbReference type="EMBL" id="GAG44729.1"/>
    </source>
</evidence>
<dbReference type="AlphaFoldDB" id="X0XNH8"/>